<proteinExistence type="inferred from homology"/>
<dbReference type="InterPro" id="IPR037257">
    <property type="entry name" value="T2SS_E_N_sf"/>
</dbReference>
<dbReference type="PANTHER" id="PTHR30258:SF1">
    <property type="entry name" value="PROTEIN TRANSPORT PROTEIN HOFB HOMOLOG"/>
    <property type="match status" value="1"/>
</dbReference>
<dbReference type="PATRIC" id="fig|61435.13.peg.1203"/>
<dbReference type="InterPro" id="IPR001482">
    <property type="entry name" value="T2SS/T4SS_dom"/>
</dbReference>
<dbReference type="RefSeq" id="WP_011309710.1">
    <property type="nucleotide sequence ID" value="NZ_AP024514.1"/>
</dbReference>
<evidence type="ECO:0000256" key="1">
    <source>
        <dbReference type="ARBA" id="ARBA00006611"/>
    </source>
</evidence>
<dbReference type="PANTHER" id="PTHR30258">
    <property type="entry name" value="TYPE II SECRETION SYSTEM PROTEIN GSPE-RELATED"/>
    <property type="match status" value="1"/>
</dbReference>
<gene>
    <name evidence="6" type="ORF">C1G87_1207</name>
    <name evidence="5" type="ORF">Dm11a5_1180</name>
</gene>
<dbReference type="SUPFAM" id="SSF52540">
    <property type="entry name" value="P-loop containing nucleoside triphosphate hydrolases"/>
    <property type="match status" value="1"/>
</dbReference>
<keyword evidence="3" id="KW-0067">ATP-binding</keyword>
<dbReference type="EMBL" id="CP011127">
    <property type="protein sequence ID" value="AMU87006.1"/>
    <property type="molecule type" value="Genomic_DNA"/>
</dbReference>
<feature type="domain" description="Bacterial type II secretion system protein E" evidence="4">
    <location>
        <begin position="592"/>
        <end position="606"/>
    </location>
</feature>
<dbReference type="Gene3D" id="3.30.300.160">
    <property type="entry name" value="Type II secretion system, protein E, N-terminal domain"/>
    <property type="match status" value="1"/>
</dbReference>
<dbReference type="AlphaFoldDB" id="A0A142VAZ4"/>
<evidence type="ECO:0000313" key="7">
    <source>
        <dbReference type="Proteomes" id="UP000076394"/>
    </source>
</evidence>
<reference evidence="5 7" key="1">
    <citation type="submission" date="2015-03" db="EMBL/GenBank/DDBJ databases">
        <title>Genomic characterization of Dehalococcoides mccartyi strain 11a5, an unusal plasmid-containing chloroethene dechlorinator.</title>
        <authorList>
            <person name="Zhao S."/>
            <person name="Ding C."/>
            <person name="He J."/>
        </authorList>
    </citation>
    <scope>NUCLEOTIDE SEQUENCE [LARGE SCALE GENOMIC DNA]</scope>
    <source>
        <strain evidence="5 7">11a5</strain>
    </source>
</reference>
<keyword evidence="2" id="KW-0547">Nucleotide-binding</keyword>
<dbReference type="Gene3D" id="3.40.50.300">
    <property type="entry name" value="P-loop containing nucleotide triphosphate hydrolases"/>
    <property type="match status" value="1"/>
</dbReference>
<evidence type="ECO:0000259" key="4">
    <source>
        <dbReference type="PROSITE" id="PS00662"/>
    </source>
</evidence>
<organism evidence="5 7">
    <name type="scientific">Dehalococcoides mccartyi</name>
    <dbReference type="NCBI Taxonomy" id="61435"/>
    <lineage>
        <taxon>Bacteria</taxon>
        <taxon>Bacillati</taxon>
        <taxon>Chloroflexota</taxon>
        <taxon>Dehalococcoidia</taxon>
        <taxon>Dehalococcoidales</taxon>
        <taxon>Dehalococcoidaceae</taxon>
        <taxon>Dehalococcoides</taxon>
    </lineage>
</organism>
<dbReference type="GO" id="GO:0003676">
    <property type="term" value="F:nucleic acid binding"/>
    <property type="evidence" value="ECO:0007669"/>
    <property type="project" value="InterPro"/>
</dbReference>
<dbReference type="Gene3D" id="3.30.450.90">
    <property type="match status" value="1"/>
</dbReference>
<dbReference type="SUPFAM" id="SSF160246">
    <property type="entry name" value="EspE N-terminal domain-like"/>
    <property type="match status" value="1"/>
</dbReference>
<evidence type="ECO:0000313" key="6">
    <source>
        <dbReference type="EMBL" id="RAL69210.1"/>
    </source>
</evidence>
<reference evidence="6 8" key="2">
    <citation type="submission" date="2018-05" db="EMBL/GenBank/DDBJ databases">
        <title>Draft genome sequences of Dehalococcoides mccartyi strains RC and KS.</title>
        <authorList>
            <person name="Higgins S.A."/>
            <person name="Padilla-Crespo E."/>
            <person name="Loeffler F.E."/>
        </authorList>
    </citation>
    <scope>NUCLEOTIDE SEQUENCE [LARGE SCALE GENOMIC DNA]</scope>
    <source>
        <strain evidence="6 8">RC</strain>
    </source>
</reference>
<name>A0A142VAZ4_9CHLR</name>
<dbReference type="GO" id="GO:0005524">
    <property type="term" value="F:ATP binding"/>
    <property type="evidence" value="ECO:0007669"/>
    <property type="project" value="UniProtKB-KW"/>
</dbReference>
<dbReference type="OrthoDB" id="143411at2"/>
<dbReference type="InterPro" id="IPR027417">
    <property type="entry name" value="P-loop_NTPase"/>
</dbReference>
<dbReference type="SUPFAM" id="SSF52980">
    <property type="entry name" value="Restriction endonuclease-like"/>
    <property type="match status" value="2"/>
</dbReference>
<dbReference type="PROSITE" id="PS00662">
    <property type="entry name" value="T2SP_E"/>
    <property type="match status" value="1"/>
</dbReference>
<dbReference type="Gene3D" id="3.40.1350.10">
    <property type="match status" value="1"/>
</dbReference>
<dbReference type="Pfam" id="PF00437">
    <property type="entry name" value="T2SSE"/>
    <property type="match status" value="1"/>
</dbReference>
<dbReference type="GO" id="GO:0016887">
    <property type="term" value="F:ATP hydrolysis activity"/>
    <property type="evidence" value="ECO:0007669"/>
    <property type="project" value="TreeGrafter"/>
</dbReference>
<dbReference type="EMBL" id="QGLC01000011">
    <property type="protein sequence ID" value="RAL69210.1"/>
    <property type="molecule type" value="Genomic_DNA"/>
</dbReference>
<dbReference type="Proteomes" id="UP000249146">
    <property type="component" value="Unassembled WGS sequence"/>
</dbReference>
<evidence type="ECO:0000256" key="2">
    <source>
        <dbReference type="ARBA" id="ARBA00022741"/>
    </source>
</evidence>
<protein>
    <submittedName>
        <fullName evidence="6">General secretion pathway protein E</fullName>
    </submittedName>
    <submittedName>
        <fullName evidence="5">Type IV pilus assembly protein PilB</fullName>
    </submittedName>
</protein>
<comment type="similarity">
    <text evidence="1">Belongs to the GSP E family.</text>
</comment>
<accession>A0A142VAZ4</accession>
<evidence type="ECO:0000313" key="8">
    <source>
        <dbReference type="Proteomes" id="UP000249146"/>
    </source>
</evidence>
<dbReference type="InterPro" id="IPR011335">
    <property type="entry name" value="Restrct_endonuc-II-like"/>
</dbReference>
<sequence length="778" mass="86120">MLQNKVKDTELRKLVSKRVADYLSSHNYQVESDVKITGQSGIEHIFDIVARRNDGFTARTMAVCIILGSNQEEESSSIFNFANKAFDTGINERILIAIPKLTPETRNLAEKQRIKVFDEDRLEDLLITSTKRPNRLEGMNNISSREDLIKALTNLGYTIRENARIKGRSGISHVFDVVASDINTENYTLGIDILKKQPALELQDVALFDAKAFDCGISDKVIATTAKITPDAQQFADAQKVKLIKLNPIPISTEESAAITTAEEVVKTSAKTESKNGKPAITDLRQSPRPEALKLIPEVLARRYTAIPLNIVGNTLEMAMADPSDILALEAFSAHSKRRIKPIPADAREIRESIDFNYKGYGDIEKYLSRMSIPSEITDDRLAIDAAIDAPLAQALNLIIEEAVKARSSDVHIEPNEDRLRVRFRIDGTLQDMMSLPITAHRAIISRIKILGDMNIADHFHALDGQFSVNAGGREIDIRAATAPTVNGEMSVLRLLDKSRATIELSQLGFLPESLEKYNKMLKVPYGMILISGPTGAGKTTTLYASINSLDIMRQNIITIEDPAEYRFKDINQIQVNVQAGITFASGLRSILRLDPDVILVGEIRDSETANIAVQAALTGHLMLSSIHANNTTGVLYRLIDLGVEPFLIASAVVGVVAQRMVRRVCPYCQHTIEVPVIEQVAYEREIGEKRTKFVYGSGCKSCAFTGYLGRVGLFEIMSISDELRRLMLSGASPSEIHNQAIKDGMITMMKDGMLKVKDNVTTPSEVLRSAYSPEEQY</sequence>
<dbReference type="CDD" id="cd01129">
    <property type="entry name" value="PulE-GspE-like"/>
    <property type="match status" value="1"/>
</dbReference>
<dbReference type="GO" id="GO:0005886">
    <property type="term" value="C:plasma membrane"/>
    <property type="evidence" value="ECO:0007669"/>
    <property type="project" value="TreeGrafter"/>
</dbReference>
<evidence type="ECO:0000256" key="3">
    <source>
        <dbReference type="ARBA" id="ARBA00022840"/>
    </source>
</evidence>
<dbReference type="InterPro" id="IPR007831">
    <property type="entry name" value="T2SS_GspE_N"/>
</dbReference>
<dbReference type="Proteomes" id="UP000076394">
    <property type="component" value="Chromosome"/>
</dbReference>
<evidence type="ECO:0000313" key="5">
    <source>
        <dbReference type="EMBL" id="AMU87006.1"/>
    </source>
</evidence>
<dbReference type="InterPro" id="IPR011856">
    <property type="entry name" value="tRNA_endonuc-like_dom_sf"/>
</dbReference>
<dbReference type="Pfam" id="PF05157">
    <property type="entry name" value="MshEN"/>
    <property type="match status" value="1"/>
</dbReference>